<dbReference type="SUPFAM" id="SSF46785">
    <property type="entry name" value="Winged helix' DNA-binding domain"/>
    <property type="match status" value="1"/>
</dbReference>
<evidence type="ECO:0000313" key="7">
    <source>
        <dbReference type="Proteomes" id="UP000639396"/>
    </source>
</evidence>
<dbReference type="FunFam" id="1.10.10.10:FF:000001">
    <property type="entry name" value="LysR family transcriptional regulator"/>
    <property type="match status" value="1"/>
</dbReference>
<evidence type="ECO:0000313" key="6">
    <source>
        <dbReference type="EMBL" id="MBD2860393.1"/>
    </source>
</evidence>
<evidence type="ECO:0000259" key="5">
    <source>
        <dbReference type="PROSITE" id="PS50931"/>
    </source>
</evidence>
<dbReference type="PRINTS" id="PR00039">
    <property type="entry name" value="HTHLYSR"/>
</dbReference>
<proteinExistence type="inferred from homology"/>
<dbReference type="Gene3D" id="3.40.190.10">
    <property type="entry name" value="Periplasmic binding protein-like II"/>
    <property type="match status" value="2"/>
</dbReference>
<dbReference type="InterPro" id="IPR000847">
    <property type="entry name" value="LysR_HTH_N"/>
</dbReference>
<dbReference type="InterPro" id="IPR036388">
    <property type="entry name" value="WH-like_DNA-bd_sf"/>
</dbReference>
<feature type="domain" description="HTH lysR-type" evidence="5">
    <location>
        <begin position="1"/>
        <end position="58"/>
    </location>
</feature>
<organism evidence="6 7">
    <name type="scientific">Paenibacillus oceani</name>
    <dbReference type="NCBI Taxonomy" id="2772510"/>
    <lineage>
        <taxon>Bacteria</taxon>
        <taxon>Bacillati</taxon>
        <taxon>Bacillota</taxon>
        <taxon>Bacilli</taxon>
        <taxon>Bacillales</taxon>
        <taxon>Paenibacillaceae</taxon>
        <taxon>Paenibacillus</taxon>
    </lineage>
</organism>
<dbReference type="GO" id="GO:0000976">
    <property type="term" value="F:transcription cis-regulatory region binding"/>
    <property type="evidence" value="ECO:0007669"/>
    <property type="project" value="TreeGrafter"/>
</dbReference>
<dbReference type="AlphaFoldDB" id="A0A927C589"/>
<accession>A0A927C589</accession>
<dbReference type="GO" id="GO:0003700">
    <property type="term" value="F:DNA-binding transcription factor activity"/>
    <property type="evidence" value="ECO:0007669"/>
    <property type="project" value="InterPro"/>
</dbReference>
<reference evidence="6" key="1">
    <citation type="submission" date="2020-09" db="EMBL/GenBank/DDBJ databases">
        <title>A novel bacterium of genus Paenibacillus, isolated from South China Sea.</title>
        <authorList>
            <person name="Huang H."/>
            <person name="Mo K."/>
            <person name="Hu Y."/>
        </authorList>
    </citation>
    <scope>NUCLEOTIDE SEQUENCE</scope>
    <source>
        <strain evidence="6">IB182363</strain>
    </source>
</reference>
<dbReference type="Gene3D" id="1.10.10.10">
    <property type="entry name" value="Winged helix-like DNA-binding domain superfamily/Winged helix DNA-binding domain"/>
    <property type="match status" value="1"/>
</dbReference>
<dbReference type="PANTHER" id="PTHR30126">
    <property type="entry name" value="HTH-TYPE TRANSCRIPTIONAL REGULATOR"/>
    <property type="match status" value="1"/>
</dbReference>
<dbReference type="InterPro" id="IPR036390">
    <property type="entry name" value="WH_DNA-bd_sf"/>
</dbReference>
<keyword evidence="7" id="KW-1185">Reference proteome</keyword>
<gene>
    <name evidence="6" type="ORF">IDH45_00135</name>
</gene>
<dbReference type="InterPro" id="IPR005119">
    <property type="entry name" value="LysR_subst-bd"/>
</dbReference>
<comment type="similarity">
    <text evidence="1">Belongs to the LysR transcriptional regulatory family.</text>
</comment>
<name>A0A927C589_9BACL</name>
<sequence length="300" mass="32789">MNLHAFRLFHEVVESGGVTKASERLHISQPAVTAQLRNLERELGLTLFRAKGRGVVLTEPGERLAEQAARLFALEREIEREAQRLRDGNTGSVRIAATYLPANLLLPGWIAPFKRDHPDVDIVLTTVNSRTAFQRLLRYEADLAVVGGGRDLPEGLVREPLMEDELWFIVPADHPLADREAELGRVLAEPFVVREEGSSGREWLSALCRVHGVPAPRIGLQCSGPGETVKAVAAGYGAAIASALEVRDSIGRKEIARVRVPHIRLDNPIGLYRRAGDPLPPAAERFARTIAGGTIARPGL</sequence>
<keyword evidence="4" id="KW-0804">Transcription</keyword>
<dbReference type="RefSeq" id="WP_190923529.1">
    <property type="nucleotide sequence ID" value="NZ_JACXJA010000001.1"/>
</dbReference>
<dbReference type="SUPFAM" id="SSF53850">
    <property type="entry name" value="Periplasmic binding protein-like II"/>
    <property type="match status" value="1"/>
</dbReference>
<evidence type="ECO:0000256" key="4">
    <source>
        <dbReference type="ARBA" id="ARBA00023163"/>
    </source>
</evidence>
<dbReference type="PROSITE" id="PS50931">
    <property type="entry name" value="HTH_LYSR"/>
    <property type="match status" value="1"/>
</dbReference>
<protein>
    <submittedName>
        <fullName evidence="6">LysR family transcriptional regulator</fullName>
    </submittedName>
</protein>
<dbReference type="PANTHER" id="PTHR30126:SF39">
    <property type="entry name" value="HTH-TYPE TRANSCRIPTIONAL REGULATOR CYSL"/>
    <property type="match status" value="1"/>
</dbReference>
<dbReference type="EMBL" id="JACXJA010000001">
    <property type="protein sequence ID" value="MBD2860393.1"/>
    <property type="molecule type" value="Genomic_DNA"/>
</dbReference>
<keyword evidence="3" id="KW-0238">DNA-binding</keyword>
<evidence type="ECO:0000256" key="3">
    <source>
        <dbReference type="ARBA" id="ARBA00023125"/>
    </source>
</evidence>
<comment type="caution">
    <text evidence="6">The sequence shown here is derived from an EMBL/GenBank/DDBJ whole genome shotgun (WGS) entry which is preliminary data.</text>
</comment>
<keyword evidence="2" id="KW-0805">Transcription regulation</keyword>
<evidence type="ECO:0000256" key="2">
    <source>
        <dbReference type="ARBA" id="ARBA00023015"/>
    </source>
</evidence>
<evidence type="ECO:0000256" key="1">
    <source>
        <dbReference type="ARBA" id="ARBA00009437"/>
    </source>
</evidence>
<dbReference type="Proteomes" id="UP000639396">
    <property type="component" value="Unassembled WGS sequence"/>
</dbReference>
<dbReference type="Pfam" id="PF03466">
    <property type="entry name" value="LysR_substrate"/>
    <property type="match status" value="1"/>
</dbReference>
<dbReference type="Pfam" id="PF00126">
    <property type="entry name" value="HTH_1"/>
    <property type="match status" value="1"/>
</dbReference>